<evidence type="ECO:0000313" key="1">
    <source>
        <dbReference type="EMBL" id="KAF7829917.1"/>
    </source>
</evidence>
<dbReference type="Proteomes" id="UP000634136">
    <property type="component" value="Unassembled WGS sequence"/>
</dbReference>
<name>A0A834TYX4_9FABA</name>
<proteinExistence type="predicted"/>
<evidence type="ECO:0000313" key="2">
    <source>
        <dbReference type="Proteomes" id="UP000634136"/>
    </source>
</evidence>
<comment type="caution">
    <text evidence="1">The sequence shown here is derived from an EMBL/GenBank/DDBJ whole genome shotgun (WGS) entry which is preliminary data.</text>
</comment>
<dbReference type="AlphaFoldDB" id="A0A834TYX4"/>
<protein>
    <submittedName>
        <fullName evidence="1">Uncharacterized protein</fullName>
    </submittedName>
</protein>
<organism evidence="1 2">
    <name type="scientific">Senna tora</name>
    <dbReference type="NCBI Taxonomy" id="362788"/>
    <lineage>
        <taxon>Eukaryota</taxon>
        <taxon>Viridiplantae</taxon>
        <taxon>Streptophyta</taxon>
        <taxon>Embryophyta</taxon>
        <taxon>Tracheophyta</taxon>
        <taxon>Spermatophyta</taxon>
        <taxon>Magnoliopsida</taxon>
        <taxon>eudicotyledons</taxon>
        <taxon>Gunneridae</taxon>
        <taxon>Pentapetalae</taxon>
        <taxon>rosids</taxon>
        <taxon>fabids</taxon>
        <taxon>Fabales</taxon>
        <taxon>Fabaceae</taxon>
        <taxon>Caesalpinioideae</taxon>
        <taxon>Cassia clade</taxon>
        <taxon>Senna</taxon>
    </lineage>
</organism>
<gene>
    <name evidence="1" type="ORF">G2W53_012250</name>
</gene>
<accession>A0A834TYX4</accession>
<sequence length="44" mass="5037">MGHMSTIHYKNEVDVEVLNKIGWAGLSVPFNRSMMIPKLEPRPI</sequence>
<keyword evidence="2" id="KW-1185">Reference proteome</keyword>
<dbReference type="EMBL" id="JAAIUW010000005">
    <property type="protein sequence ID" value="KAF7829917.1"/>
    <property type="molecule type" value="Genomic_DNA"/>
</dbReference>
<reference evidence="1" key="1">
    <citation type="submission" date="2020-09" db="EMBL/GenBank/DDBJ databases">
        <title>Genome-Enabled Discovery of Anthraquinone Biosynthesis in Senna tora.</title>
        <authorList>
            <person name="Kang S.-H."/>
            <person name="Pandey R.P."/>
            <person name="Lee C.-M."/>
            <person name="Sim J.-S."/>
            <person name="Jeong J.-T."/>
            <person name="Choi B.-S."/>
            <person name="Jung M."/>
            <person name="Ginzburg D."/>
            <person name="Zhao K."/>
            <person name="Won S.Y."/>
            <person name="Oh T.-J."/>
            <person name="Yu Y."/>
            <person name="Kim N.-H."/>
            <person name="Lee O.R."/>
            <person name="Lee T.-H."/>
            <person name="Bashyal P."/>
            <person name="Kim T.-S."/>
            <person name="Lee W.-H."/>
            <person name="Kawkins C."/>
            <person name="Kim C.-K."/>
            <person name="Kim J.S."/>
            <person name="Ahn B.O."/>
            <person name="Rhee S.Y."/>
            <person name="Sohng J.K."/>
        </authorList>
    </citation>
    <scope>NUCLEOTIDE SEQUENCE</scope>
    <source>
        <tissue evidence="1">Leaf</tissue>
    </source>
</reference>